<dbReference type="AlphaFoldDB" id="A0A1G9AX87"/>
<keyword evidence="2" id="KW-1185">Reference proteome</keyword>
<name>A0A1G9AX87_9GAMM</name>
<reference evidence="1 2" key="1">
    <citation type="submission" date="2016-10" db="EMBL/GenBank/DDBJ databases">
        <authorList>
            <person name="de Groot N.N."/>
        </authorList>
    </citation>
    <scope>NUCLEOTIDE SEQUENCE [LARGE SCALE GENOMIC DNA]</scope>
    <source>
        <strain evidence="1 2">CGMCC 1.6133</strain>
    </source>
</reference>
<dbReference type="EMBL" id="FNES01000014">
    <property type="protein sequence ID" value="SDK31847.1"/>
    <property type="molecule type" value="Genomic_DNA"/>
</dbReference>
<dbReference type="STRING" id="376427.SAMN04487954_114117"/>
<sequence length="145" mass="14924">MTAATKNRNTASRPGFRRSHPVAADAVCFAGAIAVMGASGFAEPGSTATGLTALGVFQHYQDNTGGADGDQVVEIERGYFHVANSTGADEIARADIGQVCYLVDDQTVAKTSDTDARSPAGIVDDVDDNGVWVYIDPTNGVAATA</sequence>
<dbReference type="Proteomes" id="UP000198525">
    <property type="component" value="Unassembled WGS sequence"/>
</dbReference>
<accession>A0A1G9AX87</accession>
<dbReference type="RefSeq" id="WP_089687987.1">
    <property type="nucleotide sequence ID" value="NZ_FNES01000014.1"/>
</dbReference>
<organism evidence="1 2">
    <name type="scientific">Billgrantia gudaonensis</name>
    <dbReference type="NCBI Taxonomy" id="376427"/>
    <lineage>
        <taxon>Bacteria</taxon>
        <taxon>Pseudomonadati</taxon>
        <taxon>Pseudomonadota</taxon>
        <taxon>Gammaproteobacteria</taxon>
        <taxon>Oceanospirillales</taxon>
        <taxon>Halomonadaceae</taxon>
        <taxon>Billgrantia</taxon>
    </lineage>
</organism>
<protein>
    <submittedName>
        <fullName evidence="1">Uncharacterized protein</fullName>
    </submittedName>
</protein>
<proteinExistence type="predicted"/>
<gene>
    <name evidence="1" type="ORF">SAMN04487954_114117</name>
</gene>
<evidence type="ECO:0000313" key="1">
    <source>
        <dbReference type="EMBL" id="SDK31847.1"/>
    </source>
</evidence>
<evidence type="ECO:0000313" key="2">
    <source>
        <dbReference type="Proteomes" id="UP000198525"/>
    </source>
</evidence>
<dbReference type="OrthoDB" id="5465205at2"/>